<gene>
    <name evidence="1" type="ORF">X975_13810</name>
</gene>
<organism evidence="1 2">
    <name type="scientific">Stegodyphus mimosarum</name>
    <name type="common">African social velvet spider</name>
    <dbReference type="NCBI Taxonomy" id="407821"/>
    <lineage>
        <taxon>Eukaryota</taxon>
        <taxon>Metazoa</taxon>
        <taxon>Ecdysozoa</taxon>
        <taxon>Arthropoda</taxon>
        <taxon>Chelicerata</taxon>
        <taxon>Arachnida</taxon>
        <taxon>Araneae</taxon>
        <taxon>Araneomorphae</taxon>
        <taxon>Entelegynae</taxon>
        <taxon>Eresoidea</taxon>
        <taxon>Eresidae</taxon>
        <taxon>Stegodyphus</taxon>
    </lineage>
</organism>
<dbReference type="EMBL" id="KK117954">
    <property type="protein sequence ID" value="KFM71847.1"/>
    <property type="molecule type" value="Genomic_DNA"/>
</dbReference>
<name>A0A087U3A8_STEMI</name>
<dbReference type="AlphaFoldDB" id="A0A087U3A8"/>
<accession>A0A087U3A8</accession>
<evidence type="ECO:0000313" key="1">
    <source>
        <dbReference type="EMBL" id="KFM71847.1"/>
    </source>
</evidence>
<keyword evidence="2" id="KW-1185">Reference proteome</keyword>
<evidence type="ECO:0000313" key="2">
    <source>
        <dbReference type="Proteomes" id="UP000054359"/>
    </source>
</evidence>
<feature type="non-terminal residue" evidence="1">
    <location>
        <position position="158"/>
    </location>
</feature>
<proteinExistence type="predicted"/>
<protein>
    <submittedName>
        <fullName evidence="1">Uncharacterized protein</fullName>
    </submittedName>
</protein>
<sequence length="158" mass="18477">MFPQENGSSCVNTSRRNFKINENKMLFFPTEQTVHTPLAIVIDRYKNLNMNKMVKEYQTKIPENNPNTPYKAKLRYTTRQTSLRIRRKSSTPNFSNCYSDSRKIRKSERNVFEASTVNNIRNIKQTDFEVGYSAESCTSTPVLDICKEKSKPSWLDFL</sequence>
<reference evidence="1 2" key="1">
    <citation type="submission" date="2013-11" db="EMBL/GenBank/DDBJ databases">
        <title>Genome sequencing of Stegodyphus mimosarum.</title>
        <authorList>
            <person name="Bechsgaard J."/>
        </authorList>
    </citation>
    <scope>NUCLEOTIDE SEQUENCE [LARGE SCALE GENOMIC DNA]</scope>
</reference>
<dbReference type="Proteomes" id="UP000054359">
    <property type="component" value="Unassembled WGS sequence"/>
</dbReference>